<evidence type="ECO:0000313" key="3">
    <source>
        <dbReference type="Proteomes" id="UP000640489"/>
    </source>
</evidence>
<dbReference type="EMBL" id="JADKPN010000001">
    <property type="protein sequence ID" value="MBF4762318.1"/>
    <property type="molecule type" value="Genomic_DNA"/>
</dbReference>
<dbReference type="AlphaFoldDB" id="A0A930V9E0"/>
<evidence type="ECO:0008006" key="4">
    <source>
        <dbReference type="Google" id="ProtNLM"/>
    </source>
</evidence>
<dbReference type="Proteomes" id="UP000640489">
    <property type="component" value="Unassembled WGS sequence"/>
</dbReference>
<dbReference type="RefSeq" id="WP_194705448.1">
    <property type="nucleotide sequence ID" value="NZ_JADKPN010000001.1"/>
</dbReference>
<keyword evidence="1" id="KW-0732">Signal</keyword>
<gene>
    <name evidence="2" type="ORF">ISU07_04200</name>
</gene>
<evidence type="ECO:0000256" key="1">
    <source>
        <dbReference type="SAM" id="SignalP"/>
    </source>
</evidence>
<protein>
    <recommendedName>
        <fullName evidence="4">Endonuclease/exonuclease/phosphatase domain-containing protein</fullName>
    </recommendedName>
</protein>
<proteinExistence type="predicted"/>
<keyword evidence="3" id="KW-1185">Reference proteome</keyword>
<comment type="caution">
    <text evidence="2">The sequence shown here is derived from an EMBL/GenBank/DDBJ whole genome shotgun (WGS) entry which is preliminary data.</text>
</comment>
<dbReference type="Gene3D" id="3.60.10.10">
    <property type="entry name" value="Endonuclease/exonuclease/phosphatase"/>
    <property type="match status" value="1"/>
</dbReference>
<organism evidence="2 3">
    <name type="scientific">Nocardioides islandensis</name>
    <dbReference type="NCBI Taxonomy" id="433663"/>
    <lineage>
        <taxon>Bacteria</taxon>
        <taxon>Bacillati</taxon>
        <taxon>Actinomycetota</taxon>
        <taxon>Actinomycetes</taxon>
        <taxon>Propionibacteriales</taxon>
        <taxon>Nocardioidaceae</taxon>
        <taxon>Nocardioides</taxon>
    </lineage>
</organism>
<feature type="chain" id="PRO_5038993000" description="Endonuclease/exonuclease/phosphatase domain-containing protein" evidence="1">
    <location>
        <begin position="27"/>
        <end position="397"/>
    </location>
</feature>
<reference evidence="2" key="1">
    <citation type="submission" date="2020-11" db="EMBL/GenBank/DDBJ databases">
        <title>Nocardioides sp. nov., isolated from Soil of Cynanchum wilfordii Hemsley rhizosphere.</title>
        <authorList>
            <person name="Lee J.-S."/>
            <person name="Suh M.K."/>
            <person name="Kim J.-S."/>
        </authorList>
    </citation>
    <scope>NUCLEOTIDE SEQUENCE</scope>
    <source>
        <strain evidence="2">KCTC 19275</strain>
    </source>
</reference>
<evidence type="ECO:0000313" key="2">
    <source>
        <dbReference type="EMBL" id="MBF4762318.1"/>
    </source>
</evidence>
<name>A0A930V9E0_9ACTN</name>
<dbReference type="SUPFAM" id="SSF56219">
    <property type="entry name" value="DNase I-like"/>
    <property type="match status" value="1"/>
</dbReference>
<sequence>MSLVSHARRLLATATVVALAAMPVVAAPADAGRPQHRPGKPVTVMTRNLYLGADINRPVNAALAAQQAGGTPQQVLVALANATHVTRAIVDHTDFRVRAGLLADEIVATEPDLVGLQEVAWWRHGVLQLDQVGVANADVTDYDFLQLLLDALAARGVTYEPVSIAPRADVEAPSFTGTGSPDARDVRLTMRDVVLMHVEDGLSAVDDGQAVYAVNLAVPLLGRTISFDRGYQWVDVRSGATRFRFVNTHLEAFSSDIARAQAAQLLAQAPATDRTTVFVCDCNSDPLNGKVKTSIGDTQPHWAAYRLITGTGGFTDEWLQWAPAEQGWTSGLSETVDDPTGVRFDHRIDMVFGRTADGGPLAVDRGRVTGTTVASKDPATGLWPSDHGGVVLRLRGL</sequence>
<accession>A0A930V9E0</accession>
<feature type="signal peptide" evidence="1">
    <location>
        <begin position="1"/>
        <end position="26"/>
    </location>
</feature>
<dbReference type="InterPro" id="IPR036691">
    <property type="entry name" value="Endo/exonu/phosph_ase_sf"/>
</dbReference>